<evidence type="ECO:0000256" key="4">
    <source>
        <dbReference type="SAM" id="MobiDB-lite"/>
    </source>
</evidence>
<evidence type="ECO:0000313" key="8">
    <source>
        <dbReference type="Proteomes" id="UP000009168"/>
    </source>
</evidence>
<dbReference type="PROSITE" id="PS51292">
    <property type="entry name" value="ZF_RING_CH"/>
    <property type="match status" value="1"/>
</dbReference>
<organism evidence="7 8">
    <name type="scientific">Tetrahymena thermophila (strain SB210)</name>
    <dbReference type="NCBI Taxonomy" id="312017"/>
    <lineage>
        <taxon>Eukaryota</taxon>
        <taxon>Sar</taxon>
        <taxon>Alveolata</taxon>
        <taxon>Ciliophora</taxon>
        <taxon>Intramacronucleata</taxon>
        <taxon>Oligohymenophorea</taxon>
        <taxon>Hymenostomatida</taxon>
        <taxon>Tetrahymenina</taxon>
        <taxon>Tetrahymenidae</taxon>
        <taxon>Tetrahymena</taxon>
    </lineage>
</organism>
<dbReference type="PROSITE" id="PS50006">
    <property type="entry name" value="FHA_DOMAIN"/>
    <property type="match status" value="1"/>
</dbReference>
<dbReference type="CDD" id="cd00060">
    <property type="entry name" value="FHA"/>
    <property type="match status" value="1"/>
</dbReference>
<dbReference type="Pfam" id="PF12906">
    <property type="entry name" value="RINGv"/>
    <property type="match status" value="1"/>
</dbReference>
<dbReference type="SUPFAM" id="SSF57850">
    <property type="entry name" value="RING/U-box"/>
    <property type="match status" value="1"/>
</dbReference>
<dbReference type="AlphaFoldDB" id="Q22XX1"/>
<dbReference type="InParanoid" id="Q22XX1"/>
<dbReference type="Gene3D" id="3.30.40.10">
    <property type="entry name" value="Zinc/RING finger domain, C3HC4 (zinc finger)"/>
    <property type="match status" value="1"/>
</dbReference>
<dbReference type="InterPro" id="IPR013083">
    <property type="entry name" value="Znf_RING/FYVE/PHD"/>
</dbReference>
<dbReference type="eggNOG" id="KOG1609">
    <property type="taxonomic scope" value="Eukaryota"/>
</dbReference>
<dbReference type="OrthoDB" id="264354at2759"/>
<dbReference type="PANTHER" id="PTHR46210">
    <property type="entry name" value="FHA DOMAIN-CONTAINING PROTEIN"/>
    <property type="match status" value="1"/>
</dbReference>
<evidence type="ECO:0000313" key="7">
    <source>
        <dbReference type="EMBL" id="EAR90253.2"/>
    </source>
</evidence>
<feature type="compositionally biased region" description="Low complexity" evidence="4">
    <location>
        <begin position="589"/>
        <end position="612"/>
    </location>
</feature>
<dbReference type="Gene3D" id="2.60.200.20">
    <property type="match status" value="1"/>
</dbReference>
<feature type="region of interest" description="Disordered" evidence="4">
    <location>
        <begin position="87"/>
        <end position="125"/>
    </location>
</feature>
<keyword evidence="2" id="KW-0863">Zinc-finger</keyword>
<evidence type="ECO:0000259" key="5">
    <source>
        <dbReference type="PROSITE" id="PS50006"/>
    </source>
</evidence>
<feature type="domain" description="FHA" evidence="5">
    <location>
        <begin position="319"/>
        <end position="368"/>
    </location>
</feature>
<protein>
    <submittedName>
        <fullName evidence="7">Zinc finger protein</fullName>
    </submittedName>
</protein>
<dbReference type="CDD" id="cd16495">
    <property type="entry name" value="RING_CH-C4HC3_MARCH"/>
    <property type="match status" value="1"/>
</dbReference>
<dbReference type="SMART" id="SM00744">
    <property type="entry name" value="RINGv"/>
    <property type="match status" value="1"/>
</dbReference>
<dbReference type="KEGG" id="tet:TTHERM_00357000"/>
<dbReference type="GO" id="GO:0008270">
    <property type="term" value="F:zinc ion binding"/>
    <property type="evidence" value="ECO:0007669"/>
    <property type="project" value="UniProtKB-KW"/>
</dbReference>
<keyword evidence="8" id="KW-1185">Reference proteome</keyword>
<name>Q22XX1_TETTS</name>
<dbReference type="HOGENOM" id="CLU_371555_0_0_1"/>
<feature type="region of interest" description="Disordered" evidence="4">
    <location>
        <begin position="586"/>
        <end position="622"/>
    </location>
</feature>
<dbReference type="EMBL" id="GG662749">
    <property type="protein sequence ID" value="EAR90253.2"/>
    <property type="molecule type" value="Genomic_DNA"/>
</dbReference>
<feature type="domain" description="RING-CH-type" evidence="6">
    <location>
        <begin position="192"/>
        <end position="270"/>
    </location>
</feature>
<evidence type="ECO:0000256" key="3">
    <source>
        <dbReference type="ARBA" id="ARBA00022833"/>
    </source>
</evidence>
<evidence type="ECO:0000256" key="1">
    <source>
        <dbReference type="ARBA" id="ARBA00022723"/>
    </source>
</evidence>
<keyword evidence="3" id="KW-0862">Zinc</keyword>
<accession>Q22XX1</accession>
<keyword evidence="1" id="KW-0479">Metal-binding</keyword>
<dbReference type="InterPro" id="IPR011016">
    <property type="entry name" value="Znf_RING-CH"/>
</dbReference>
<evidence type="ECO:0000259" key="6">
    <source>
        <dbReference type="PROSITE" id="PS51292"/>
    </source>
</evidence>
<feature type="compositionally biased region" description="Polar residues" evidence="4">
    <location>
        <begin position="613"/>
        <end position="622"/>
    </location>
</feature>
<dbReference type="RefSeq" id="XP_001010498.2">
    <property type="nucleotide sequence ID" value="XM_001010498.3"/>
</dbReference>
<proteinExistence type="predicted"/>
<evidence type="ECO:0000256" key="2">
    <source>
        <dbReference type="ARBA" id="ARBA00022771"/>
    </source>
</evidence>
<dbReference type="PANTHER" id="PTHR46210:SF1">
    <property type="entry name" value="FHA DOMAIN-CONTAINING PROTEIN"/>
    <property type="match status" value="1"/>
</dbReference>
<dbReference type="SMART" id="SM00240">
    <property type="entry name" value="FHA"/>
    <property type="match status" value="1"/>
</dbReference>
<sequence length="697" mass="79412">MNQKAYKQPLRERNQVELKFTTWDKDSHGLFDYESESVQTEKHRVDNPCQIVRQDNKQIKIVDYNERIEDENCRVLASITQKDSIQPSYYINPSSQSSNSDSNTSGSSSTDALGKQNNSSKENNSNNDAYLIVRFLRNQKGEQKGYPLQVGDMIKLGRVEYCVIEKYTEESGLQQINDIFCDQEQYNFNIDYSKTETKTCRICLCEEEQCSENPLLNPCNCKGSCEYMHFECLKHWVESKVHKKYSPPFISTFKWKNLECEVCKQPLPKIININNKKLSLVETARPEGNYIILESISREKKVSMGLYIINNLKNPEDQAKLGRGHTCDIRVQDISVSRFHSYIKYENGQFLLFDNNSKFGTLVKLDKNYPILSEKVGIQVGRTIITFSLKPSNSSNLNQLQQSLQQSVAQFDKVMMNNSQKQKQNQEQQQVIQKVQQFKNNNVITNINTISNINSQNTSNNSNNNGNIRIPTNTNIPQAIVNNNNTNTNLNQQQKNNNNNIQAQLITSSSAILDKLQKGNSIKQPNKGNTFVSNAANNIIGGNSSQVQGSNVNRNNIQNVVLANGSMANFNSTQYKIGDVPLMNNYPVSNSNTSNQNSNNNNNNNNNMFSSSHVMGQNNRNSSNVTHYNEFPNFNSMNYNQANQYNIQNNFQSTLYTNLPTISNNNNTHTSNNHNNYGHYAIQQNGSLISRNNRNHH</sequence>
<dbReference type="GeneID" id="7845184"/>
<reference evidence="8" key="1">
    <citation type="journal article" date="2006" name="PLoS Biol.">
        <title>Macronuclear genome sequence of the ciliate Tetrahymena thermophila, a model eukaryote.</title>
        <authorList>
            <person name="Eisen J.A."/>
            <person name="Coyne R.S."/>
            <person name="Wu M."/>
            <person name="Wu D."/>
            <person name="Thiagarajan M."/>
            <person name="Wortman J.R."/>
            <person name="Badger J.H."/>
            <person name="Ren Q."/>
            <person name="Amedeo P."/>
            <person name="Jones K.M."/>
            <person name="Tallon L.J."/>
            <person name="Delcher A.L."/>
            <person name="Salzberg S.L."/>
            <person name="Silva J.C."/>
            <person name="Haas B.J."/>
            <person name="Majoros W.H."/>
            <person name="Farzad M."/>
            <person name="Carlton J.M."/>
            <person name="Smith R.K. Jr."/>
            <person name="Garg J."/>
            <person name="Pearlman R.E."/>
            <person name="Karrer K.M."/>
            <person name="Sun L."/>
            <person name="Manning G."/>
            <person name="Elde N.C."/>
            <person name="Turkewitz A.P."/>
            <person name="Asai D.J."/>
            <person name="Wilkes D.E."/>
            <person name="Wang Y."/>
            <person name="Cai H."/>
            <person name="Collins K."/>
            <person name="Stewart B.A."/>
            <person name="Lee S.R."/>
            <person name="Wilamowska K."/>
            <person name="Weinberg Z."/>
            <person name="Ruzzo W.L."/>
            <person name="Wloga D."/>
            <person name="Gaertig J."/>
            <person name="Frankel J."/>
            <person name="Tsao C.-C."/>
            <person name="Gorovsky M.A."/>
            <person name="Keeling P.J."/>
            <person name="Waller R.F."/>
            <person name="Patron N.J."/>
            <person name="Cherry J.M."/>
            <person name="Stover N.A."/>
            <person name="Krieger C.J."/>
            <person name="del Toro C."/>
            <person name="Ryder H.F."/>
            <person name="Williamson S.C."/>
            <person name="Barbeau R.A."/>
            <person name="Hamilton E.P."/>
            <person name="Orias E."/>
        </authorList>
    </citation>
    <scope>NUCLEOTIDE SEQUENCE [LARGE SCALE GENOMIC DNA]</scope>
    <source>
        <strain evidence="8">SB210</strain>
    </source>
</reference>
<feature type="compositionally biased region" description="Low complexity" evidence="4">
    <location>
        <begin position="94"/>
        <end position="125"/>
    </location>
</feature>
<dbReference type="STRING" id="312017.Q22XX1"/>
<dbReference type="InterPro" id="IPR008984">
    <property type="entry name" value="SMAD_FHA_dom_sf"/>
</dbReference>
<dbReference type="SUPFAM" id="SSF49879">
    <property type="entry name" value="SMAD/FHA domain"/>
    <property type="match status" value="1"/>
</dbReference>
<dbReference type="Pfam" id="PF00498">
    <property type="entry name" value="FHA"/>
    <property type="match status" value="1"/>
</dbReference>
<gene>
    <name evidence="7" type="ORF">TTHERM_00357000</name>
</gene>
<dbReference type="InterPro" id="IPR000253">
    <property type="entry name" value="FHA_dom"/>
</dbReference>
<dbReference type="Proteomes" id="UP000009168">
    <property type="component" value="Unassembled WGS sequence"/>
</dbReference>